<dbReference type="SUPFAM" id="SSF52540">
    <property type="entry name" value="P-loop containing nucleoside triphosphate hydrolases"/>
    <property type="match status" value="1"/>
</dbReference>
<dbReference type="SMART" id="SM00174">
    <property type="entry name" value="RHO"/>
    <property type="match status" value="1"/>
</dbReference>
<evidence type="ECO:0000256" key="1">
    <source>
        <dbReference type="ARBA" id="ARBA00008344"/>
    </source>
</evidence>
<dbReference type="PROSITE" id="PS51419">
    <property type="entry name" value="RAB"/>
    <property type="match status" value="1"/>
</dbReference>
<dbReference type="NCBIfam" id="TIGR00231">
    <property type="entry name" value="small_GTP"/>
    <property type="match status" value="1"/>
</dbReference>
<keyword evidence="5" id="KW-1185">Reference proteome</keyword>
<dbReference type="RefSeq" id="XP_022240450.1">
    <property type="nucleotide sequence ID" value="XM_022384742.1"/>
</dbReference>
<organism evidence="5 6">
    <name type="scientific">Limulus polyphemus</name>
    <name type="common">Atlantic horseshoe crab</name>
    <dbReference type="NCBI Taxonomy" id="6850"/>
    <lineage>
        <taxon>Eukaryota</taxon>
        <taxon>Metazoa</taxon>
        <taxon>Ecdysozoa</taxon>
        <taxon>Arthropoda</taxon>
        <taxon>Chelicerata</taxon>
        <taxon>Merostomata</taxon>
        <taxon>Xiphosura</taxon>
        <taxon>Limulidae</taxon>
        <taxon>Limulus</taxon>
    </lineage>
</organism>
<evidence type="ECO:0000256" key="4">
    <source>
        <dbReference type="ARBA" id="ARBA00048098"/>
    </source>
</evidence>
<dbReference type="PANTHER" id="PTHR45704">
    <property type="entry name" value="RAS-LIKE FAMILY MEMBER 11"/>
    <property type="match status" value="1"/>
</dbReference>
<dbReference type="Pfam" id="PF00071">
    <property type="entry name" value="Ras"/>
    <property type="match status" value="1"/>
</dbReference>
<keyword evidence="3" id="KW-0378">Hydrolase</keyword>
<dbReference type="PRINTS" id="PR00449">
    <property type="entry name" value="RASTRNSFRMNG"/>
</dbReference>
<comment type="catalytic activity">
    <reaction evidence="4">
        <text>GTP + H2O = GDP + phosphate + H(+)</text>
        <dbReference type="Rhea" id="RHEA:19669"/>
        <dbReference type="ChEBI" id="CHEBI:15377"/>
        <dbReference type="ChEBI" id="CHEBI:15378"/>
        <dbReference type="ChEBI" id="CHEBI:37565"/>
        <dbReference type="ChEBI" id="CHEBI:43474"/>
        <dbReference type="ChEBI" id="CHEBI:58189"/>
        <dbReference type="EC" id="3.6.5.2"/>
    </reaction>
</comment>
<dbReference type="SMART" id="SM00175">
    <property type="entry name" value="RAB"/>
    <property type="match status" value="1"/>
</dbReference>
<evidence type="ECO:0000313" key="6">
    <source>
        <dbReference type="RefSeq" id="XP_022240450.1"/>
    </source>
</evidence>
<reference evidence="6" key="1">
    <citation type="submission" date="2025-08" db="UniProtKB">
        <authorList>
            <consortium name="RefSeq"/>
        </authorList>
    </citation>
    <scope>IDENTIFICATION</scope>
    <source>
        <tissue evidence="6">Muscle</tissue>
    </source>
</reference>
<dbReference type="PROSITE" id="PS51421">
    <property type="entry name" value="RAS"/>
    <property type="match status" value="1"/>
</dbReference>
<dbReference type="Gene3D" id="3.40.50.300">
    <property type="entry name" value="P-loop containing nucleotide triphosphate hydrolases"/>
    <property type="match status" value="1"/>
</dbReference>
<accession>A0ABM1S9Z5</accession>
<dbReference type="EC" id="3.6.5.2" evidence="2"/>
<evidence type="ECO:0000256" key="3">
    <source>
        <dbReference type="ARBA" id="ARBA00022801"/>
    </source>
</evidence>
<protein>
    <recommendedName>
        <fullName evidence="2">small monomeric GTPase</fullName>
        <ecNumber evidence="2">3.6.5.2</ecNumber>
    </recommendedName>
</protein>
<dbReference type="InterPro" id="IPR027417">
    <property type="entry name" value="P-loop_NTPase"/>
</dbReference>
<dbReference type="InterPro" id="IPR051065">
    <property type="entry name" value="Ras-related_GTPase"/>
</dbReference>
<proteinExistence type="inferred from homology"/>
<evidence type="ECO:0000256" key="2">
    <source>
        <dbReference type="ARBA" id="ARBA00011984"/>
    </source>
</evidence>
<dbReference type="Proteomes" id="UP000694941">
    <property type="component" value="Unplaced"/>
</dbReference>
<dbReference type="InterPro" id="IPR005225">
    <property type="entry name" value="Small_GTP-bd"/>
</dbReference>
<gene>
    <name evidence="6" type="primary">LOC106458505</name>
</gene>
<sequence length="269" mass="31047">MNAATERKTPSFLLGATTTQFTSLPEVNIVLLGALGVGKSALTVKYITKRFISEYDPDLEDTYCKIEVLDQQEVIVRLMDTCYKERREPDRYLKWADSFFVVYSITSRPTFEYAQKYLDLVIQNHRNGGNPECPLVLIGNKVDLERYRQVSKLEGATCAEKYDAVFFETTAAEDYDEVEEVFHKVLRLVLQDQSRFLSLKPLYIAEDKMASNLNRNSLPRNLRSHIIASSNSKLPPVSKDRKPDEKSFLLMDRNPKFKLFNKGFRIFQS</sequence>
<evidence type="ECO:0000313" key="5">
    <source>
        <dbReference type="Proteomes" id="UP000694941"/>
    </source>
</evidence>
<name>A0ABM1S9Z5_LIMPO</name>
<dbReference type="GeneID" id="106458505"/>
<dbReference type="InterPro" id="IPR001806">
    <property type="entry name" value="Small_GTPase"/>
</dbReference>
<comment type="similarity">
    <text evidence="1">Belongs to the small GTPase superfamily. Ras family.</text>
</comment>
<dbReference type="SMART" id="SM00173">
    <property type="entry name" value="RAS"/>
    <property type="match status" value="1"/>
</dbReference>